<dbReference type="AlphaFoldDB" id="A0A2S5AGI6"/>
<proteinExistence type="predicted"/>
<accession>A0A2S5AGI6</accession>
<evidence type="ECO:0000256" key="1">
    <source>
        <dbReference type="SAM" id="SignalP"/>
    </source>
</evidence>
<reference evidence="2 3" key="1">
    <citation type="submission" date="2018-01" db="EMBL/GenBank/DDBJ databases">
        <authorList>
            <person name="Gaut B.S."/>
            <person name="Morton B.R."/>
            <person name="Clegg M.T."/>
            <person name="Duvall M.R."/>
        </authorList>
    </citation>
    <scope>NUCLEOTIDE SEQUENCE [LARGE SCALE GENOMIC DNA]</scope>
    <source>
        <strain evidence="2 3">HR-AY</strain>
    </source>
</reference>
<evidence type="ECO:0000313" key="3">
    <source>
        <dbReference type="Proteomes" id="UP000237310"/>
    </source>
</evidence>
<organism evidence="2 3">
    <name type="scientific">Flavobacterium alvei</name>
    <dbReference type="NCBI Taxonomy" id="2080416"/>
    <lineage>
        <taxon>Bacteria</taxon>
        <taxon>Pseudomonadati</taxon>
        <taxon>Bacteroidota</taxon>
        <taxon>Flavobacteriia</taxon>
        <taxon>Flavobacteriales</taxon>
        <taxon>Flavobacteriaceae</taxon>
        <taxon>Flavobacterium</taxon>
    </lineage>
</organism>
<dbReference type="EMBL" id="PQVG01000001">
    <property type="protein sequence ID" value="POY41419.1"/>
    <property type="molecule type" value="Genomic_DNA"/>
</dbReference>
<sequence length="253" mass="28532">MKSKIPLLVMLLFSPIILGQTAAEKIIHGKIIIESHPISGVTIINLVNEKSTVSDSNGEFYILAKADDLLVFTSVNLEYHRKQIEEEDLKQDIITIKMTAKITELDEVIINKHPEINAVALGISPAGIKKYTPAERRLKTAGEFKPIQLLGLLGGSMPLDPLINSISGRTAMLKKELEVEKKELLLVQIDALYDNEYFVQKLKIPEDYINGFKHYIIENEKFTAVLKSKNKKMGGFLMIDLAREYNQIILNEK</sequence>
<protein>
    <recommendedName>
        <fullName evidence="4">TonB-dependent receptor</fullName>
    </recommendedName>
</protein>
<keyword evidence="1" id="KW-0732">Signal</keyword>
<feature type="chain" id="PRO_5015558880" description="TonB-dependent receptor" evidence="1">
    <location>
        <begin position="23"/>
        <end position="253"/>
    </location>
</feature>
<dbReference type="OrthoDB" id="1427655at2"/>
<keyword evidence="3" id="KW-1185">Reference proteome</keyword>
<dbReference type="RefSeq" id="WP_103804558.1">
    <property type="nucleotide sequence ID" value="NZ_PQVG01000001.1"/>
</dbReference>
<comment type="caution">
    <text evidence="2">The sequence shown here is derived from an EMBL/GenBank/DDBJ whole genome shotgun (WGS) entry which is preliminary data.</text>
</comment>
<dbReference type="Proteomes" id="UP000237310">
    <property type="component" value="Unassembled WGS sequence"/>
</dbReference>
<evidence type="ECO:0000313" key="2">
    <source>
        <dbReference type="EMBL" id="POY41419.1"/>
    </source>
</evidence>
<evidence type="ECO:0008006" key="4">
    <source>
        <dbReference type="Google" id="ProtNLM"/>
    </source>
</evidence>
<gene>
    <name evidence="2" type="ORF">C3L50_02555</name>
</gene>
<feature type="signal peptide" evidence="1">
    <location>
        <begin position="1"/>
        <end position="22"/>
    </location>
</feature>
<dbReference type="Pfam" id="PF13715">
    <property type="entry name" value="CarbopepD_reg_2"/>
    <property type="match status" value="1"/>
</dbReference>
<name>A0A2S5AGI6_9FLAO</name>